<reference evidence="9" key="1">
    <citation type="submission" date="2024-03" db="EMBL/GenBank/DDBJ databases">
        <title>WGS assembly of Saponaria officinalis var. Norfolk2.</title>
        <authorList>
            <person name="Jenkins J."/>
            <person name="Shu S."/>
            <person name="Grimwood J."/>
            <person name="Barry K."/>
            <person name="Goodstein D."/>
            <person name="Schmutz J."/>
            <person name="Leebens-Mack J."/>
            <person name="Osbourn A."/>
        </authorList>
    </citation>
    <scope>NUCLEOTIDE SEQUENCE [LARGE SCALE GENOMIC DNA]</scope>
    <source>
        <strain evidence="9">JIC</strain>
    </source>
</reference>
<comment type="subcellular location">
    <subcellularLocation>
        <location evidence="1">Nucleus</location>
    </subcellularLocation>
</comment>
<accession>A0AAW1LH38</accession>
<proteinExistence type="predicted"/>
<evidence type="ECO:0000256" key="3">
    <source>
        <dbReference type="ARBA" id="ARBA00023015"/>
    </source>
</evidence>
<protein>
    <recommendedName>
        <fullName evidence="8">Myb-like domain-containing protein</fullName>
    </recommendedName>
</protein>
<evidence type="ECO:0000256" key="5">
    <source>
        <dbReference type="ARBA" id="ARBA00023163"/>
    </source>
</evidence>
<feature type="domain" description="Myb-like" evidence="8">
    <location>
        <begin position="70"/>
        <end position="133"/>
    </location>
</feature>
<dbReference type="EMBL" id="JBDFQZ010000004">
    <property type="protein sequence ID" value="KAK9732857.1"/>
    <property type="molecule type" value="Genomic_DNA"/>
</dbReference>
<feature type="compositionally biased region" description="Polar residues" evidence="7">
    <location>
        <begin position="428"/>
        <end position="445"/>
    </location>
</feature>
<evidence type="ECO:0000313" key="9">
    <source>
        <dbReference type="EMBL" id="KAK9732857.1"/>
    </source>
</evidence>
<evidence type="ECO:0000256" key="7">
    <source>
        <dbReference type="SAM" id="MobiDB-lite"/>
    </source>
</evidence>
<dbReference type="FunFam" id="1.10.10.60:FF:000061">
    <property type="entry name" value="Trihelix transcription factor GT-2"/>
    <property type="match status" value="1"/>
</dbReference>
<dbReference type="Pfam" id="PF13837">
    <property type="entry name" value="Myb_DNA-bind_4"/>
    <property type="match status" value="2"/>
</dbReference>
<keyword evidence="3" id="KW-0805">Transcription regulation</keyword>
<keyword evidence="10" id="KW-1185">Reference proteome</keyword>
<dbReference type="InterPro" id="IPR044822">
    <property type="entry name" value="Myb_DNA-bind_4"/>
</dbReference>
<dbReference type="Gene3D" id="1.10.10.60">
    <property type="entry name" value="Homeodomain-like"/>
    <property type="match status" value="2"/>
</dbReference>
<sequence>MFDGMPDHFYQFLAATSRATNNTTSNFQQQHQQQQHEQQPNFDASFVIHHPQLPLHFQQQQQHQQQQHCTRNETVSPWSNEEVVALIKIRSSLDNNHPWFPPEFTWENVSRKLEEIGFKRSAENCKQKFEEETRSFNNNNDNNIVINSHKNHIVSQNYRLFGELEELYNCNHDHDNNNNELDVLPNDSRSMSISTKNESQDRNDENTNEGEEQEKPGNDGIGEREQQEQDRDDDDDVVEELGGVQLSVLEEETKKAGRKRKREKKFEMFKGFCEKIVNKMMAKQEEFHCKILQEMVKRNEEKIAREEAWKKQEIDIITKELEFRAHEQAMVGDRQAKILGILNKFSSSSTNVVEDEKIKVQHTTTSLSTSSSILSQDYGTHEQNSISNLVTHQKCNLPTSISKENFPKNLENPTLGLLPLKSPNPMTSISTTRKSFAASNHTSTDAADDTRRRWPRDEVLELINIRCSLFNNNDDHNDKETVSKGPLWERISQKMLELGYRRSSKRCKEKWENINKYFRKTKDLNKKRSSESRTCPYFDQLSHLYNQGPAPCDQLDRRENVVGSPPENRSMAMSGGQGGSSTSNGAATCTTMHGNEGGVVQMSAEFGFEF</sequence>
<feature type="region of interest" description="Disordered" evidence="7">
    <location>
        <begin position="428"/>
        <end position="450"/>
    </location>
</feature>
<name>A0AAW1LH38_SAPOF</name>
<keyword evidence="6" id="KW-0539">Nucleus</keyword>
<dbReference type="PANTHER" id="PTHR21654:SF61">
    <property type="entry name" value="TRIHELIX TRANSCRIPTION FACTOR GTL2"/>
    <property type="match status" value="1"/>
</dbReference>
<feature type="region of interest" description="Disordered" evidence="7">
    <location>
        <begin position="560"/>
        <end position="584"/>
    </location>
</feature>
<evidence type="ECO:0000259" key="8">
    <source>
        <dbReference type="PROSITE" id="PS50090"/>
    </source>
</evidence>
<evidence type="ECO:0000256" key="6">
    <source>
        <dbReference type="ARBA" id="ARBA00023242"/>
    </source>
</evidence>
<feature type="region of interest" description="Disordered" evidence="7">
    <location>
        <begin position="174"/>
        <end position="234"/>
    </location>
</feature>
<gene>
    <name evidence="9" type="ORF">RND81_04G027400</name>
</gene>
<evidence type="ECO:0000313" key="10">
    <source>
        <dbReference type="Proteomes" id="UP001443914"/>
    </source>
</evidence>
<dbReference type="Proteomes" id="UP001443914">
    <property type="component" value="Unassembled WGS sequence"/>
</dbReference>
<keyword evidence="2" id="KW-0677">Repeat</keyword>
<keyword evidence="4" id="KW-0238">DNA-binding</keyword>
<feature type="compositionally biased region" description="Basic and acidic residues" evidence="7">
    <location>
        <begin position="213"/>
        <end position="229"/>
    </location>
</feature>
<dbReference type="GO" id="GO:0006355">
    <property type="term" value="P:regulation of DNA-templated transcription"/>
    <property type="evidence" value="ECO:0007669"/>
    <property type="project" value="UniProtKB-ARBA"/>
</dbReference>
<evidence type="ECO:0000256" key="2">
    <source>
        <dbReference type="ARBA" id="ARBA00022737"/>
    </source>
</evidence>
<dbReference type="PANTHER" id="PTHR21654">
    <property type="entry name" value="FI21293P1"/>
    <property type="match status" value="1"/>
</dbReference>
<organism evidence="9 10">
    <name type="scientific">Saponaria officinalis</name>
    <name type="common">Common soapwort</name>
    <name type="synonym">Lychnis saponaria</name>
    <dbReference type="NCBI Taxonomy" id="3572"/>
    <lineage>
        <taxon>Eukaryota</taxon>
        <taxon>Viridiplantae</taxon>
        <taxon>Streptophyta</taxon>
        <taxon>Embryophyta</taxon>
        <taxon>Tracheophyta</taxon>
        <taxon>Spermatophyta</taxon>
        <taxon>Magnoliopsida</taxon>
        <taxon>eudicotyledons</taxon>
        <taxon>Gunneridae</taxon>
        <taxon>Pentapetalae</taxon>
        <taxon>Caryophyllales</taxon>
        <taxon>Caryophyllaceae</taxon>
        <taxon>Caryophylleae</taxon>
        <taxon>Saponaria</taxon>
    </lineage>
</organism>
<feature type="compositionally biased region" description="Low complexity" evidence="7">
    <location>
        <begin position="570"/>
        <end position="584"/>
    </location>
</feature>
<dbReference type="GO" id="GO:0003677">
    <property type="term" value="F:DNA binding"/>
    <property type="evidence" value="ECO:0007669"/>
    <property type="project" value="UniProtKB-KW"/>
</dbReference>
<dbReference type="CDD" id="cd12203">
    <property type="entry name" value="GT1"/>
    <property type="match status" value="1"/>
</dbReference>
<dbReference type="PROSITE" id="PS50090">
    <property type="entry name" value="MYB_LIKE"/>
    <property type="match status" value="2"/>
</dbReference>
<dbReference type="InterPro" id="IPR001005">
    <property type="entry name" value="SANT/Myb"/>
</dbReference>
<comment type="caution">
    <text evidence="9">The sequence shown here is derived from an EMBL/GenBank/DDBJ whole genome shotgun (WGS) entry which is preliminary data.</text>
</comment>
<keyword evidence="5" id="KW-0804">Transcription</keyword>
<evidence type="ECO:0000256" key="1">
    <source>
        <dbReference type="ARBA" id="ARBA00004123"/>
    </source>
</evidence>
<dbReference type="GO" id="GO:0005634">
    <property type="term" value="C:nucleus"/>
    <property type="evidence" value="ECO:0007669"/>
    <property type="project" value="UniProtKB-SubCell"/>
</dbReference>
<dbReference type="AlphaFoldDB" id="A0AAW1LH38"/>
<dbReference type="SMART" id="SM00717">
    <property type="entry name" value="SANT"/>
    <property type="match status" value="2"/>
</dbReference>
<feature type="compositionally biased region" description="Polar residues" evidence="7">
    <location>
        <begin position="187"/>
        <end position="197"/>
    </location>
</feature>
<feature type="domain" description="Myb-like" evidence="8">
    <location>
        <begin position="446"/>
        <end position="515"/>
    </location>
</feature>
<evidence type="ECO:0000256" key="4">
    <source>
        <dbReference type="ARBA" id="ARBA00023125"/>
    </source>
</evidence>